<dbReference type="OrthoDB" id="10664017at2759"/>
<protein>
    <submittedName>
        <fullName evidence="2">Uncharacterized protein</fullName>
    </submittedName>
</protein>
<feature type="compositionally biased region" description="Low complexity" evidence="1">
    <location>
        <begin position="201"/>
        <end position="215"/>
    </location>
</feature>
<name>A0A3M7RVM0_BRAPC</name>
<feature type="region of interest" description="Disordered" evidence="1">
    <location>
        <begin position="41"/>
        <end position="116"/>
    </location>
</feature>
<comment type="caution">
    <text evidence="2">The sequence shown here is derived from an EMBL/GenBank/DDBJ whole genome shotgun (WGS) entry which is preliminary data.</text>
</comment>
<evidence type="ECO:0000313" key="3">
    <source>
        <dbReference type="Proteomes" id="UP000276133"/>
    </source>
</evidence>
<feature type="compositionally biased region" description="Polar residues" evidence="1">
    <location>
        <begin position="82"/>
        <end position="92"/>
    </location>
</feature>
<evidence type="ECO:0000256" key="1">
    <source>
        <dbReference type="SAM" id="MobiDB-lite"/>
    </source>
</evidence>
<keyword evidence="3" id="KW-1185">Reference proteome</keyword>
<feature type="region of interest" description="Disordered" evidence="1">
    <location>
        <begin position="194"/>
        <end position="216"/>
    </location>
</feature>
<organism evidence="2 3">
    <name type="scientific">Brachionus plicatilis</name>
    <name type="common">Marine rotifer</name>
    <name type="synonym">Brachionus muelleri</name>
    <dbReference type="NCBI Taxonomy" id="10195"/>
    <lineage>
        <taxon>Eukaryota</taxon>
        <taxon>Metazoa</taxon>
        <taxon>Spiralia</taxon>
        <taxon>Gnathifera</taxon>
        <taxon>Rotifera</taxon>
        <taxon>Eurotatoria</taxon>
        <taxon>Monogononta</taxon>
        <taxon>Pseudotrocha</taxon>
        <taxon>Ploima</taxon>
        <taxon>Brachionidae</taxon>
        <taxon>Brachionus</taxon>
    </lineage>
</organism>
<gene>
    <name evidence="2" type="ORF">BpHYR1_006143</name>
</gene>
<proteinExistence type="predicted"/>
<dbReference type="EMBL" id="REGN01002516">
    <property type="protein sequence ID" value="RNA27621.1"/>
    <property type="molecule type" value="Genomic_DNA"/>
</dbReference>
<dbReference type="AlphaFoldDB" id="A0A3M7RVM0"/>
<reference evidence="2 3" key="1">
    <citation type="journal article" date="2018" name="Sci. Rep.">
        <title>Genomic signatures of local adaptation to the degree of environmental predictability in rotifers.</title>
        <authorList>
            <person name="Franch-Gras L."/>
            <person name="Hahn C."/>
            <person name="Garcia-Roger E.M."/>
            <person name="Carmona M.J."/>
            <person name="Serra M."/>
            <person name="Gomez A."/>
        </authorList>
    </citation>
    <scope>NUCLEOTIDE SEQUENCE [LARGE SCALE GENOMIC DNA]</scope>
    <source>
        <strain evidence="2">HYR1</strain>
    </source>
</reference>
<dbReference type="Proteomes" id="UP000276133">
    <property type="component" value="Unassembled WGS sequence"/>
</dbReference>
<feature type="compositionally biased region" description="Polar residues" evidence="1">
    <location>
        <begin position="64"/>
        <end position="73"/>
    </location>
</feature>
<sequence>MNSKRLSSSVLRVRDASTQCDFPPLFRLRKFYDNKNYGKKLPKSLVKKTPSPKNNRKIVFSKNVPHSSKSPQTMHEIPYNLRSRSNRPTASSAPKRFTSRSNTPVKTKRVHLSPPDKSDYLFEKKEAFKLRNQPELYRRGNKFTLYTPDMDEVDPDQVDGGVNWEQLDLNNPFGDLDMDQMDLNRLLILGPGNISEDEADQSQQQLLPQTDQTDTASANEPFFDAEESNNEAEEEQQPIWEHLDLNALYGRQRADSESGESNQETVWEHLDLNKLYGLPARSQEPEEPEENEWDLSDVMNATWGGSNNRNLPSTRNVRVPMRKIRPRKKKHPLLPRQRRLIEPNIRLDFSPPLNPNIDEALQYLRDNRPMNTDHVDPEVEYFNFRMPLLRRNANDNSMEALLKAKLDQLKRMDTQIYVKLHQACKLRRIQEIKERILNKIERRMSEIDDLMDKNDADEKDAFNDANRHLSVAQRNAKWLEYLSRKEPPRMNFLNVDTRRRVRFNNRERIIDLALENYIANYIFNKILKD</sequence>
<accession>A0A3M7RVM0</accession>
<evidence type="ECO:0000313" key="2">
    <source>
        <dbReference type="EMBL" id="RNA27621.1"/>
    </source>
</evidence>